<reference evidence="1" key="1">
    <citation type="journal article" date="2014" name="Front. Microbiol.">
        <title>High frequency of phylogenetically diverse reductive dehalogenase-homologous genes in deep subseafloor sedimentary metagenomes.</title>
        <authorList>
            <person name="Kawai M."/>
            <person name="Futagami T."/>
            <person name="Toyoda A."/>
            <person name="Takaki Y."/>
            <person name="Nishi S."/>
            <person name="Hori S."/>
            <person name="Arai W."/>
            <person name="Tsubouchi T."/>
            <person name="Morono Y."/>
            <person name="Uchiyama I."/>
            <person name="Ito T."/>
            <person name="Fujiyama A."/>
            <person name="Inagaki F."/>
            <person name="Takami H."/>
        </authorList>
    </citation>
    <scope>NUCLEOTIDE SEQUENCE</scope>
    <source>
        <strain evidence="1">Expedition CK06-06</strain>
    </source>
</reference>
<comment type="caution">
    <text evidence="1">The sequence shown here is derived from an EMBL/GenBank/DDBJ whole genome shotgun (WGS) entry which is preliminary data.</text>
</comment>
<accession>X0RPG8</accession>
<protein>
    <submittedName>
        <fullName evidence="1">Uncharacterized protein</fullName>
    </submittedName>
</protein>
<evidence type="ECO:0000313" key="1">
    <source>
        <dbReference type="EMBL" id="GAF70754.1"/>
    </source>
</evidence>
<sequence length="70" mass="8006">MRRAILSFELPEDVSEYNMCNMAGDMYGVLTDIDNLLRGRLKHADMSADTTELAELIRDMILQLPMETVQ</sequence>
<organism evidence="1">
    <name type="scientific">marine sediment metagenome</name>
    <dbReference type="NCBI Taxonomy" id="412755"/>
    <lineage>
        <taxon>unclassified sequences</taxon>
        <taxon>metagenomes</taxon>
        <taxon>ecological metagenomes</taxon>
    </lineage>
</organism>
<gene>
    <name evidence="1" type="ORF">S01H1_07698</name>
</gene>
<name>X0RPG8_9ZZZZ</name>
<dbReference type="EMBL" id="BARS01003956">
    <property type="protein sequence ID" value="GAF70754.1"/>
    <property type="molecule type" value="Genomic_DNA"/>
</dbReference>
<proteinExistence type="predicted"/>
<dbReference type="AlphaFoldDB" id="X0RPG8"/>